<proteinExistence type="predicted"/>
<sequence>MLTPKRNSTVLLIVRASCPSTNQCLSISALCIMRDASALDAPGSIRASQYVDRNGGLGCSQSRKKVGNVL</sequence>
<protein>
    <submittedName>
        <fullName evidence="1">Uncharacterized protein</fullName>
    </submittedName>
</protein>
<dbReference type="EMBL" id="CP069025">
    <property type="protein sequence ID" value="QRC93764.1"/>
    <property type="molecule type" value="Genomic_DNA"/>
</dbReference>
<evidence type="ECO:0000313" key="2">
    <source>
        <dbReference type="Proteomes" id="UP000663193"/>
    </source>
</evidence>
<gene>
    <name evidence="1" type="ORF">JI435_404380</name>
</gene>
<keyword evidence="2" id="KW-1185">Reference proteome</keyword>
<organism evidence="1 2">
    <name type="scientific">Phaeosphaeria nodorum (strain SN15 / ATCC MYA-4574 / FGSC 10173)</name>
    <name type="common">Glume blotch fungus</name>
    <name type="synonym">Parastagonospora nodorum</name>
    <dbReference type="NCBI Taxonomy" id="321614"/>
    <lineage>
        <taxon>Eukaryota</taxon>
        <taxon>Fungi</taxon>
        <taxon>Dikarya</taxon>
        <taxon>Ascomycota</taxon>
        <taxon>Pezizomycotina</taxon>
        <taxon>Dothideomycetes</taxon>
        <taxon>Pleosporomycetidae</taxon>
        <taxon>Pleosporales</taxon>
        <taxon>Pleosporineae</taxon>
        <taxon>Phaeosphaeriaceae</taxon>
        <taxon>Parastagonospora</taxon>
    </lineage>
</organism>
<dbReference type="Proteomes" id="UP000663193">
    <property type="component" value="Chromosome 3"/>
</dbReference>
<dbReference type="VEuPathDB" id="FungiDB:JI435_404380"/>
<accession>A0A7U2HXA3</accession>
<reference evidence="2" key="1">
    <citation type="journal article" date="2021" name="BMC Genomics">
        <title>Chromosome-level genome assembly and manually-curated proteome of model necrotroph Parastagonospora nodorum Sn15 reveals a genome-wide trove of candidate effector homologs, and redundancy of virulence-related functions within an accessory chromosome.</title>
        <authorList>
            <person name="Bertazzoni S."/>
            <person name="Jones D.A.B."/>
            <person name="Phan H.T."/>
            <person name="Tan K.-C."/>
            <person name="Hane J.K."/>
        </authorList>
    </citation>
    <scope>NUCLEOTIDE SEQUENCE [LARGE SCALE GENOMIC DNA]</scope>
    <source>
        <strain evidence="2">SN15 / ATCC MYA-4574 / FGSC 10173)</strain>
    </source>
</reference>
<name>A0A7U2HXA3_PHANO</name>
<evidence type="ECO:0000313" key="1">
    <source>
        <dbReference type="EMBL" id="QRC93764.1"/>
    </source>
</evidence>
<dbReference type="AlphaFoldDB" id="A0A7U2HXA3"/>